<dbReference type="InterPro" id="IPR036005">
    <property type="entry name" value="Creatinase/aminopeptidase-like"/>
</dbReference>
<sequence>MKKEKIQKLIEKLKDNNFDEIIITDPFAIKYLTSIYIEPGERFYALRINSKGEINVFANKLFPPIEEDLNPVVYTDTDKPIESLKNLIKEAKILGIDKNMPARFLLNLMEGDKTYKLGSFMIDDLRAVKDLKEIEFMEEASRLNDEAMGKMEEKLSEDLSELEMCDFLDRVYKDLGAEDKSFETIVGYGEGSWDPHHMTNDNKKEEGQSIVIDMGCVKNGYCSDMTRTFFYKSVSSEQKKIYNTVLKANLKGISMVKPNVKISDIDKAVRKVIEDAGYGQYFTHRTGHFIGMECHESGDISSTNDNFTKVGNIFSIEPGIYKPGVCGVRIEDLVLVTEDGVKVLNNYPKELKVIE</sequence>
<dbReference type="InterPro" id="IPR000587">
    <property type="entry name" value="Creatinase_N"/>
</dbReference>
<accession>A0ABU0AVH2</accession>
<organism evidence="3 4">
    <name type="scientific">Peptoniphilus koenoeneniae</name>
    <dbReference type="NCBI Taxonomy" id="507751"/>
    <lineage>
        <taxon>Bacteria</taxon>
        <taxon>Bacillati</taxon>
        <taxon>Bacillota</taxon>
        <taxon>Tissierellia</taxon>
        <taxon>Tissierellales</taxon>
        <taxon>Peptoniphilaceae</taxon>
        <taxon>Peptoniphilus</taxon>
    </lineage>
</organism>
<dbReference type="InterPro" id="IPR050659">
    <property type="entry name" value="Peptidase_M24B"/>
</dbReference>
<reference evidence="3 4" key="1">
    <citation type="submission" date="2023-07" db="EMBL/GenBank/DDBJ databases">
        <title>Genomic Encyclopedia of Type Strains, Phase IV (KMG-IV): sequencing the most valuable type-strain genomes for metagenomic binning, comparative biology and taxonomic classification.</title>
        <authorList>
            <person name="Goeker M."/>
        </authorList>
    </citation>
    <scope>NUCLEOTIDE SEQUENCE [LARGE SCALE GENOMIC DNA]</scope>
    <source>
        <strain evidence="3 4">DSM 22616</strain>
    </source>
</reference>
<evidence type="ECO:0000259" key="1">
    <source>
        <dbReference type="Pfam" id="PF00557"/>
    </source>
</evidence>
<dbReference type="EMBL" id="JAUSTN010000004">
    <property type="protein sequence ID" value="MDQ0274806.1"/>
    <property type="molecule type" value="Genomic_DNA"/>
</dbReference>
<name>A0ABU0AVH2_9FIRM</name>
<dbReference type="PANTHER" id="PTHR46112:SF3">
    <property type="entry name" value="AMINOPEPTIDASE YPDF"/>
    <property type="match status" value="1"/>
</dbReference>
<dbReference type="InterPro" id="IPR029149">
    <property type="entry name" value="Creatin/AminoP/Spt16_N"/>
</dbReference>
<evidence type="ECO:0000313" key="3">
    <source>
        <dbReference type="EMBL" id="MDQ0274806.1"/>
    </source>
</evidence>
<keyword evidence="3" id="KW-0224">Dipeptidase</keyword>
<dbReference type="GO" id="GO:0102009">
    <property type="term" value="F:proline dipeptidase activity"/>
    <property type="evidence" value="ECO:0007669"/>
    <property type="project" value="UniProtKB-EC"/>
</dbReference>
<dbReference type="Gene3D" id="3.40.350.10">
    <property type="entry name" value="Creatinase/prolidase N-terminal domain"/>
    <property type="match status" value="1"/>
</dbReference>
<dbReference type="RefSeq" id="WP_307495031.1">
    <property type="nucleotide sequence ID" value="NZ_JAUSTN010000004.1"/>
</dbReference>
<dbReference type="SUPFAM" id="SSF53092">
    <property type="entry name" value="Creatinase/prolidase N-terminal domain"/>
    <property type="match status" value="1"/>
</dbReference>
<keyword evidence="3" id="KW-0645">Protease</keyword>
<comment type="caution">
    <text evidence="3">The sequence shown here is derived from an EMBL/GenBank/DDBJ whole genome shotgun (WGS) entry which is preliminary data.</text>
</comment>
<dbReference type="InterPro" id="IPR000994">
    <property type="entry name" value="Pept_M24"/>
</dbReference>
<evidence type="ECO:0000259" key="2">
    <source>
        <dbReference type="Pfam" id="PF01321"/>
    </source>
</evidence>
<dbReference type="SUPFAM" id="SSF55920">
    <property type="entry name" value="Creatinase/aminopeptidase"/>
    <property type="match status" value="1"/>
</dbReference>
<dbReference type="Pfam" id="PF00557">
    <property type="entry name" value="Peptidase_M24"/>
    <property type="match status" value="1"/>
</dbReference>
<dbReference type="CDD" id="cd01092">
    <property type="entry name" value="APP-like"/>
    <property type="match status" value="1"/>
</dbReference>
<dbReference type="Gene3D" id="3.90.230.10">
    <property type="entry name" value="Creatinase/methionine aminopeptidase superfamily"/>
    <property type="match status" value="1"/>
</dbReference>
<dbReference type="EC" id="3.4.13.9" evidence="3"/>
<dbReference type="Pfam" id="PF01321">
    <property type="entry name" value="Creatinase_N"/>
    <property type="match status" value="1"/>
</dbReference>
<feature type="domain" description="Creatinase N-terminal" evidence="2">
    <location>
        <begin position="6"/>
        <end position="128"/>
    </location>
</feature>
<feature type="domain" description="Peptidase M24" evidence="1">
    <location>
        <begin position="136"/>
        <end position="338"/>
    </location>
</feature>
<proteinExistence type="predicted"/>
<evidence type="ECO:0000313" key="4">
    <source>
        <dbReference type="Proteomes" id="UP001236559"/>
    </source>
</evidence>
<dbReference type="PANTHER" id="PTHR46112">
    <property type="entry name" value="AMINOPEPTIDASE"/>
    <property type="match status" value="1"/>
</dbReference>
<protein>
    <submittedName>
        <fullName evidence="3">Xaa-Pro dipeptidase</fullName>
        <ecNumber evidence="3">3.4.13.9</ecNumber>
    </submittedName>
</protein>
<keyword evidence="3" id="KW-0378">Hydrolase</keyword>
<keyword evidence="4" id="KW-1185">Reference proteome</keyword>
<gene>
    <name evidence="3" type="ORF">J2S72_000827</name>
</gene>
<dbReference type="Proteomes" id="UP001236559">
    <property type="component" value="Unassembled WGS sequence"/>
</dbReference>